<protein>
    <recommendedName>
        <fullName evidence="3">SnoaL-like domain-containing protein</fullName>
    </recommendedName>
</protein>
<dbReference type="AlphaFoldDB" id="A0A646KIA9"/>
<dbReference type="InterPro" id="IPR032710">
    <property type="entry name" value="NTF2-like_dom_sf"/>
</dbReference>
<dbReference type="SUPFAM" id="SSF54427">
    <property type="entry name" value="NTF2-like"/>
    <property type="match status" value="1"/>
</dbReference>
<dbReference type="PANTHER" id="PTHR37042:SF4">
    <property type="entry name" value="OUTER MEMBRANE PROTEIN RV1973"/>
    <property type="match status" value="1"/>
</dbReference>
<accession>A0A646KIA9</accession>
<evidence type="ECO:0000313" key="5">
    <source>
        <dbReference type="Proteomes" id="UP000419138"/>
    </source>
</evidence>
<keyword evidence="5" id="KW-1185">Reference proteome</keyword>
<dbReference type="EMBL" id="VCLA01000138">
    <property type="protein sequence ID" value="MQT01798.1"/>
    <property type="molecule type" value="Genomic_DNA"/>
</dbReference>
<dbReference type="Pfam" id="PF13577">
    <property type="entry name" value="SnoaL_4"/>
    <property type="match status" value="1"/>
</dbReference>
<dbReference type="RefSeq" id="WP_153523529.1">
    <property type="nucleotide sequence ID" value="NZ_JBEPDZ010000006.1"/>
</dbReference>
<feature type="domain" description="SnoaL-like" evidence="3">
    <location>
        <begin position="65"/>
        <end position="166"/>
    </location>
</feature>
<organism evidence="4 5">
    <name type="scientific">Streptomyces jumonjinensis</name>
    <dbReference type="NCBI Taxonomy" id="1945"/>
    <lineage>
        <taxon>Bacteria</taxon>
        <taxon>Bacillati</taxon>
        <taxon>Actinomycetota</taxon>
        <taxon>Actinomycetes</taxon>
        <taxon>Kitasatosporales</taxon>
        <taxon>Streptomycetaceae</taxon>
        <taxon>Streptomyces</taxon>
    </lineage>
</organism>
<dbReference type="Proteomes" id="UP000419138">
    <property type="component" value="Unassembled WGS sequence"/>
</dbReference>
<evidence type="ECO:0000256" key="2">
    <source>
        <dbReference type="ARBA" id="ARBA00023136"/>
    </source>
</evidence>
<comment type="caution">
    <text evidence="4">The sequence shown here is derived from an EMBL/GenBank/DDBJ whole genome shotgun (WGS) entry which is preliminary data.</text>
</comment>
<sequence length="178" mass="19012">MARPDLRIRDPLLAAVLALTVAAAGWAGWGGWSWYTAAHDDAAAYARERDRALAAGEQAVLNLNTLDHRDITRGLDSWADSATGELRDQLVDGREEFERQIQRAKTVSSAKLLSGAVTELDTRAGRASVIIALRITVTAPKGEPARKESRMLGELTRTPGGWKLSALGQAPVGNATAG</sequence>
<evidence type="ECO:0000313" key="4">
    <source>
        <dbReference type="EMBL" id="MQT01798.1"/>
    </source>
</evidence>
<proteinExistence type="predicted"/>
<dbReference type="InterPro" id="IPR037401">
    <property type="entry name" value="SnoaL-like"/>
</dbReference>
<gene>
    <name evidence="4" type="ORF">FF041_16735</name>
</gene>
<reference evidence="4 5" key="1">
    <citation type="submission" date="2019-05" db="EMBL/GenBank/DDBJ databases">
        <title>Comparative genomics and metabolomics analyses of clavulanic acid producing Streptomyces species provides insight into specialized metabolism and evolution of beta-lactam biosynthetic gene clusters.</title>
        <authorList>
            <person name="Moore M.A."/>
            <person name="Cruz-Morales P."/>
            <person name="Barona Gomez F."/>
            <person name="Kapil T."/>
        </authorList>
    </citation>
    <scope>NUCLEOTIDE SEQUENCE [LARGE SCALE GENOMIC DNA]</scope>
    <source>
        <strain evidence="4 5">NRRL 5741</strain>
    </source>
</reference>
<evidence type="ECO:0000259" key="3">
    <source>
        <dbReference type="Pfam" id="PF13577"/>
    </source>
</evidence>
<comment type="subcellular location">
    <subcellularLocation>
        <location evidence="1">Membrane</location>
    </subcellularLocation>
</comment>
<dbReference type="PANTHER" id="PTHR37042">
    <property type="entry name" value="OUTER MEMBRANE PROTEIN RV1973"/>
    <property type="match status" value="1"/>
</dbReference>
<keyword evidence="2" id="KW-0472">Membrane</keyword>
<evidence type="ECO:0000256" key="1">
    <source>
        <dbReference type="ARBA" id="ARBA00004370"/>
    </source>
</evidence>
<dbReference type="GO" id="GO:0016020">
    <property type="term" value="C:membrane"/>
    <property type="evidence" value="ECO:0007669"/>
    <property type="project" value="UniProtKB-SubCell"/>
</dbReference>
<dbReference type="OrthoDB" id="4327963at2"/>
<name>A0A646KIA9_STRJU</name>